<dbReference type="STRING" id="307972.A0A2G8JT67"/>
<dbReference type="PANTHER" id="PTHR10170:SF10">
    <property type="entry name" value="HUNTINGTIN"/>
    <property type="match status" value="1"/>
</dbReference>
<name>A0A2G8JT67_STIJA</name>
<dbReference type="InterPro" id="IPR028426">
    <property type="entry name" value="Huntingtin_fam"/>
</dbReference>
<feature type="compositionally biased region" description="Basic and acidic residues" evidence="1">
    <location>
        <begin position="595"/>
        <end position="604"/>
    </location>
</feature>
<protein>
    <submittedName>
        <fullName evidence="2">Putative huntingtin</fullName>
    </submittedName>
</protein>
<keyword evidence="3" id="KW-1185">Reference proteome</keyword>
<sequence>MEKRGRVRERTDGEEEEEASPEKEEEADVDEKEEKEANQDGEILEGDIGCYTDEEIPLRHLMRLLTSSFLLTGEKGCLIRDRRVRVSVKTLAMSCISNIAGMVPELFFIQLFKSSIKGKEADQYVRDVLLYCEHSDHQLRSQTAIIIGHFIHAALRKSHCQFDNWSLDTAQQTESEPFHLSTLVTMLRNSLKDESSMTIRFTCQAVKVCIADLCMSSYDYLGAQLTYDLLEVGKSSYWLLQVELLDVIGGLNFRLLNFIETQEKLYSNHLVKSQRIQEALLEDVVMTLLGSDDLRVRTKAAETIIKIIPKLYFPDDVVHSDSVAAVAKEEVRLGLGDIILDLPNYSQLPTVTMKDLSLFQEGQAADEPELEGAFSRIINMLLQRLNGQCDKFLTNGVIQALCLLGYEYSAFLYPSSWNCATNMSALSKSSSGRPVKRQNSGKGSGSGMSSTGSVGSHVSLEELCQGSGCGPLPLVMGLLTSSTLMLDLAAHQDLLTTATNLLIGAAYQSMKTGPSKAQAADVNLEDRDSWQCLQNRLLVPLAQQLLTHIVRLLGICHHVIEGKEPGPPKNPVVPALPSLPPAPSLSPIKKRTIKFGRDKSKDTGELQAQGSPSKLEQADKSDSSEEKKVPKSTLGQFHQHQHYMKLYDTLKVSFNTYKVSLDLSKADKVQVFIKFVLNALSQLLEVTSLAEIGKYTDEILSYLKSCVSIDSSHTILSVEQLLRALFSTNLVSQSEYSTNSLPRTPGKAARLTSMVRPGLYHHCFMAPYTQYTQSLASLGPRLTHTGVEAEKHSTGVFGWIKLKPDKKANTKEKIFLGFILKQFEHMEEGQIRDYQLLIPHIFHFLVMLSHERYHSKAVIALPQIIQLTGGIMASGQRASTHIIPAFRPLVQDLFVVKGQNKSESSKELDIMREVVVSNLLTLIKYHEVLELLVPVLYQAHRESEEKWKRLSRQVVDLLMPLLARQEVDIDTAEALSTLHHLLGTVSPIALRPVDILLKALFLVPCPLASRKSVQRWLALVLVLLCMLTTQSKEETVLSRLKELGLTVDLFVCPEDEEKDKDDDLVTRMPNKPEDIFARFLLQTIGFVASSLTEQFTQPKMIGEDDHFLAQEAARLLLYLTHMFKSGAFRKVPLAMSAMLKASSHRCWFSLEQLNSCFVGLIATQPLIVIEWCQLLLIFGCSEKDQWMDFLRTPKRPPLSKSLSQGSLDHLEQSDEVKLSMSEEIVKRGALVLFSDFVCESYGDAEPMTWLIVNHVNDLVQLSHEHPVQYLISAIHRNSAASGLFVRAINLRFLHFNKPRLVQSALQCLEGIHLSQSGALLSLLIKSFLSCHWLALTKLADGLACRRIEMMLGENVEGASQMSVDDAEKLLKFLEDDGLSKRHPRLLVLLQKYKSVLAGGSSQTGSSGPSKAKLLHLPRETNKEWYKSVVTAVCIHQDSVLPTSKVCAQLLSHLTVEDILSIMVAQEFDFYHLPECISLGLELSVTEASPPTTTKENVVKPQEEETEKQPLSSQEKPIQSSLLEASIGSLMTQIQEFVHQLPEPHRVIRDLEEQTDDPLGEEEGAERDYIEQMKEVFHSTHHATFLRWMSGAIKEYLIATEMLKLDVAESSRENVCRIVMTCVEYMYWSLLHRQIIPTVQLKHTLEALSLVLTNTQLRAAFHSEDHVSYTNSLVTCLHGLIFKDFESNMETCHQVASLVDLIQPSAAANSDQPTIYLLPQFLQQPIRDVITCLARLPLVNTFARTPPLAWKMGWSPSPMEQQTTFLPPCPLDILKERDVLAEFVFRINTIGWTSRQQFEETWAALLGVIGSPDVIENVEGKKLAHLRGILERKVRHLFKDRFSPNSTTDFTSHTSEEVYDDLLRSNQDQDIQDRCFTVGQLSVHGIWAINNLLPPLVDEHGVESPLPSPKIPPTKAAKGNAKLDVHSCLMLLLEVYGQWLSPIATPRTPLMQLCETVKSVLVISDIFTERSQFEWMFDTLLEVNKYHYVEDEIINQYAVPGICKAAAILGMDKDVSEKVSKLLEVTLKSNHLPSRVGALYGALYLLESDVIEDVNVFIPVLVEYINKNLSQISQSSPGLSQKHTLVMLAVTFYLMEYYADILAGSPFTKTVLMHLVNMVSMSDDTTSLLIYKVILLGLERLLVAKALSAHESDQLRKLAADRLCLPSSPVHALPALGLLLTSSYTREELSRRTFPAGDQPEDDVDSSDPEEFVQALERQSILFDRIRKGYPTEASLVAEVLPTFLEDFFSPQDVMNKVIGEFLSNQQPHPQLMATIVYRVFAGLHRQGQSELVQDWVLLSLSNFTQRTPVAMAIWSLSVFFMCASTNHWVQNLLPLVLSRMGKLDTLDRELFVLFAKDFYHSQITESSARRAFVSTFQTVCASEIAYSALLNQL</sequence>
<feature type="compositionally biased region" description="Basic and acidic residues" evidence="1">
    <location>
        <begin position="1"/>
        <end position="11"/>
    </location>
</feature>
<feature type="region of interest" description="Disordered" evidence="1">
    <location>
        <begin position="425"/>
        <end position="454"/>
    </location>
</feature>
<dbReference type="SUPFAM" id="SSF48371">
    <property type="entry name" value="ARM repeat"/>
    <property type="match status" value="1"/>
</dbReference>
<feature type="compositionally biased region" description="Basic and acidic residues" evidence="1">
    <location>
        <begin position="616"/>
        <end position="629"/>
    </location>
</feature>
<evidence type="ECO:0000313" key="3">
    <source>
        <dbReference type="Proteomes" id="UP000230750"/>
    </source>
</evidence>
<dbReference type="EMBL" id="MRZV01001297">
    <property type="protein sequence ID" value="PIK38954.1"/>
    <property type="molecule type" value="Genomic_DNA"/>
</dbReference>
<dbReference type="Pfam" id="PF12372">
    <property type="entry name" value="Htt_N-HEAT"/>
    <property type="match status" value="1"/>
</dbReference>
<dbReference type="OrthoDB" id="10065698at2759"/>
<feature type="region of interest" description="Disordered" evidence="1">
    <location>
        <begin position="1"/>
        <end position="39"/>
    </location>
</feature>
<dbReference type="InterPro" id="IPR016024">
    <property type="entry name" value="ARM-type_fold"/>
</dbReference>
<dbReference type="Pfam" id="PF20927">
    <property type="entry name" value="Htt_C-HEAT"/>
    <property type="match status" value="2"/>
</dbReference>
<dbReference type="Proteomes" id="UP000230750">
    <property type="component" value="Unassembled WGS sequence"/>
</dbReference>
<evidence type="ECO:0000256" key="1">
    <source>
        <dbReference type="SAM" id="MobiDB-lite"/>
    </source>
</evidence>
<feature type="region of interest" description="Disordered" evidence="1">
    <location>
        <begin position="1486"/>
        <end position="1516"/>
    </location>
</feature>
<reference evidence="2 3" key="1">
    <citation type="journal article" date="2017" name="PLoS Biol.">
        <title>The sea cucumber genome provides insights into morphological evolution and visceral regeneration.</title>
        <authorList>
            <person name="Zhang X."/>
            <person name="Sun L."/>
            <person name="Yuan J."/>
            <person name="Sun Y."/>
            <person name="Gao Y."/>
            <person name="Zhang L."/>
            <person name="Li S."/>
            <person name="Dai H."/>
            <person name="Hamel J.F."/>
            <person name="Liu C."/>
            <person name="Yu Y."/>
            <person name="Liu S."/>
            <person name="Lin W."/>
            <person name="Guo K."/>
            <person name="Jin S."/>
            <person name="Xu P."/>
            <person name="Storey K.B."/>
            <person name="Huan P."/>
            <person name="Zhang T."/>
            <person name="Zhou Y."/>
            <person name="Zhang J."/>
            <person name="Lin C."/>
            <person name="Li X."/>
            <person name="Xing L."/>
            <person name="Huo D."/>
            <person name="Sun M."/>
            <person name="Wang L."/>
            <person name="Mercier A."/>
            <person name="Li F."/>
            <person name="Yang H."/>
            <person name="Xiang J."/>
        </authorList>
    </citation>
    <scope>NUCLEOTIDE SEQUENCE [LARGE SCALE GENOMIC DNA]</scope>
    <source>
        <strain evidence="2">Shaxun</strain>
        <tissue evidence="2">Muscle</tissue>
    </source>
</reference>
<comment type="caution">
    <text evidence="2">The sequence shown here is derived from an EMBL/GenBank/DDBJ whole genome shotgun (WGS) entry which is preliminary data.</text>
</comment>
<dbReference type="InterPro" id="IPR048412">
    <property type="entry name" value="Htt_bridge"/>
</dbReference>
<organism evidence="2 3">
    <name type="scientific">Stichopus japonicus</name>
    <name type="common">Sea cucumber</name>
    <dbReference type="NCBI Taxonomy" id="307972"/>
    <lineage>
        <taxon>Eukaryota</taxon>
        <taxon>Metazoa</taxon>
        <taxon>Echinodermata</taxon>
        <taxon>Eleutherozoa</taxon>
        <taxon>Echinozoa</taxon>
        <taxon>Holothuroidea</taxon>
        <taxon>Aspidochirotacea</taxon>
        <taxon>Aspidochirotida</taxon>
        <taxon>Stichopodidae</taxon>
        <taxon>Apostichopus</taxon>
    </lineage>
</organism>
<feature type="compositionally biased region" description="Polar residues" evidence="1">
    <location>
        <begin position="1486"/>
        <end position="1495"/>
    </location>
</feature>
<proteinExistence type="predicted"/>
<dbReference type="InterPro" id="IPR024613">
    <property type="entry name" value="Huntingtin_N_HEAT_rpt-2"/>
</dbReference>
<feature type="region of interest" description="Disordered" evidence="1">
    <location>
        <begin position="567"/>
        <end position="636"/>
    </location>
</feature>
<evidence type="ECO:0000313" key="2">
    <source>
        <dbReference type="EMBL" id="PIK38954.1"/>
    </source>
</evidence>
<gene>
    <name evidence="2" type="ORF">BSL78_24212</name>
</gene>
<dbReference type="Pfam" id="PF20925">
    <property type="entry name" value="Htt_bridge"/>
    <property type="match status" value="1"/>
</dbReference>
<accession>A0A2G8JT67</accession>
<dbReference type="GO" id="GO:0005737">
    <property type="term" value="C:cytoplasm"/>
    <property type="evidence" value="ECO:0007669"/>
    <property type="project" value="TreeGrafter"/>
</dbReference>
<feature type="compositionally biased region" description="Acidic residues" evidence="1">
    <location>
        <begin position="12"/>
        <end position="31"/>
    </location>
</feature>
<dbReference type="InterPro" id="IPR048413">
    <property type="entry name" value="Htt_C-HEAT_rpt"/>
</dbReference>
<dbReference type="PANTHER" id="PTHR10170">
    <property type="entry name" value="HUNTINGTON DISEASE PROTEIN"/>
    <property type="match status" value="1"/>
</dbReference>